<reference evidence="2 3" key="1">
    <citation type="submission" date="2019-11" db="EMBL/GenBank/DDBJ databases">
        <title>Pseudodesulfovibrio alkaliphilus, sp. nov., an alkaliphilic sulfate-reducing bacteria from mud volcano of Taman peninsula, Russia.</title>
        <authorList>
            <person name="Frolova A."/>
            <person name="Merkel A.Y."/>
            <person name="Slobodkin A.I."/>
        </authorList>
    </citation>
    <scope>NUCLEOTIDE SEQUENCE [LARGE SCALE GENOMIC DNA]</scope>
    <source>
        <strain evidence="2 3">F-1</strain>
    </source>
</reference>
<evidence type="ECO:0000313" key="3">
    <source>
        <dbReference type="Proteomes" id="UP000461162"/>
    </source>
</evidence>
<proteinExistence type="predicted"/>
<dbReference type="EMBL" id="WODC01000004">
    <property type="protein sequence ID" value="MUM77503.1"/>
    <property type="molecule type" value="Genomic_DNA"/>
</dbReference>
<keyword evidence="3" id="KW-1185">Reference proteome</keyword>
<feature type="region of interest" description="Disordered" evidence="1">
    <location>
        <begin position="29"/>
        <end position="48"/>
    </location>
</feature>
<feature type="region of interest" description="Disordered" evidence="1">
    <location>
        <begin position="55"/>
        <end position="78"/>
    </location>
</feature>
<dbReference type="Proteomes" id="UP000461162">
    <property type="component" value="Unassembled WGS sequence"/>
</dbReference>
<sequence length="155" mass="16964">MVIELGMMQGQAQLSEALDIRTAPTLEKTADEQARAAKTPEQQGDTLTLSQEARALAATVKSEETESGSEDSESPQEQIVNNLKKQIEKLEEDIDELEKSDLPEKQKQQQIQAKQEQLMQLNDQLLKAQEKLRGAGGQVSGGTRAEVVGNSVADF</sequence>
<accession>A0A7K1KN45</accession>
<feature type="region of interest" description="Disordered" evidence="1">
    <location>
        <begin position="133"/>
        <end position="155"/>
    </location>
</feature>
<protein>
    <recommendedName>
        <fullName evidence="4">FlxA-like protein</fullName>
    </recommendedName>
</protein>
<dbReference type="AlphaFoldDB" id="A0A7K1KN45"/>
<feature type="compositionally biased region" description="Acidic residues" evidence="1">
    <location>
        <begin position="65"/>
        <end position="74"/>
    </location>
</feature>
<organism evidence="2 3">
    <name type="scientific">Pseudodesulfovibrio alkaliphilus</name>
    <dbReference type="NCBI Taxonomy" id="2661613"/>
    <lineage>
        <taxon>Bacteria</taxon>
        <taxon>Pseudomonadati</taxon>
        <taxon>Thermodesulfobacteriota</taxon>
        <taxon>Desulfovibrionia</taxon>
        <taxon>Desulfovibrionales</taxon>
        <taxon>Desulfovibrionaceae</taxon>
    </lineage>
</organism>
<comment type="caution">
    <text evidence="2">The sequence shown here is derived from an EMBL/GenBank/DDBJ whole genome shotgun (WGS) entry which is preliminary data.</text>
</comment>
<gene>
    <name evidence="2" type="ORF">GKC30_07660</name>
</gene>
<dbReference type="RefSeq" id="WP_155933712.1">
    <property type="nucleotide sequence ID" value="NZ_WODC01000004.1"/>
</dbReference>
<evidence type="ECO:0008006" key="4">
    <source>
        <dbReference type="Google" id="ProtNLM"/>
    </source>
</evidence>
<name>A0A7K1KN45_9BACT</name>
<evidence type="ECO:0000256" key="1">
    <source>
        <dbReference type="SAM" id="MobiDB-lite"/>
    </source>
</evidence>
<evidence type="ECO:0000313" key="2">
    <source>
        <dbReference type="EMBL" id="MUM77503.1"/>
    </source>
</evidence>